<dbReference type="EMBL" id="KN613327">
    <property type="protein sequence ID" value="KHJ74847.1"/>
    <property type="molecule type" value="Genomic_DNA"/>
</dbReference>
<dbReference type="AlphaFoldDB" id="A0A0B1RUK9"/>
<keyword evidence="3" id="KW-1185">Reference proteome</keyword>
<dbReference type="PANTHER" id="PTHR23153:SF38">
    <property type="entry name" value="UBX DOMAIN-CONTAINING PROTEIN 6"/>
    <property type="match status" value="1"/>
</dbReference>
<accession>A0A0B1RUK9</accession>
<name>A0A0B1RUK9_OESDE</name>
<organism evidence="2 3">
    <name type="scientific">Oesophagostomum dentatum</name>
    <name type="common">Nodular worm</name>
    <dbReference type="NCBI Taxonomy" id="61180"/>
    <lineage>
        <taxon>Eukaryota</taxon>
        <taxon>Metazoa</taxon>
        <taxon>Ecdysozoa</taxon>
        <taxon>Nematoda</taxon>
        <taxon>Chromadorea</taxon>
        <taxon>Rhabditida</taxon>
        <taxon>Rhabditina</taxon>
        <taxon>Rhabditomorpha</taxon>
        <taxon>Strongyloidea</taxon>
        <taxon>Strongylidae</taxon>
        <taxon>Oesophagostomum</taxon>
    </lineage>
</organism>
<gene>
    <name evidence="2" type="ORF">OESDEN_25537</name>
</gene>
<evidence type="ECO:0000256" key="1">
    <source>
        <dbReference type="SAM" id="MobiDB-lite"/>
    </source>
</evidence>
<feature type="region of interest" description="Disordered" evidence="1">
    <location>
        <begin position="15"/>
        <end position="39"/>
    </location>
</feature>
<sequence length="89" mass="9623">MDAFKNFLKKKKVEKHFKRTGPGQRLDSGSSAPAPSITAGAAQGGGIDRIAASDIAAQAAIKRLYKEPQISSSQKKIQMIVRYLINNAH</sequence>
<protein>
    <submittedName>
        <fullName evidence="2">Uncharacterized protein</fullName>
    </submittedName>
</protein>
<dbReference type="PANTHER" id="PTHR23153">
    <property type="entry name" value="UBX-RELATED"/>
    <property type="match status" value="1"/>
</dbReference>
<proteinExistence type="predicted"/>
<dbReference type="GO" id="GO:0005737">
    <property type="term" value="C:cytoplasm"/>
    <property type="evidence" value="ECO:0007669"/>
    <property type="project" value="TreeGrafter"/>
</dbReference>
<evidence type="ECO:0000313" key="3">
    <source>
        <dbReference type="Proteomes" id="UP000053660"/>
    </source>
</evidence>
<dbReference type="Proteomes" id="UP000053660">
    <property type="component" value="Unassembled WGS sequence"/>
</dbReference>
<evidence type="ECO:0000313" key="2">
    <source>
        <dbReference type="EMBL" id="KHJ74847.1"/>
    </source>
</evidence>
<reference evidence="2 3" key="1">
    <citation type="submission" date="2014-03" db="EMBL/GenBank/DDBJ databases">
        <title>Draft genome of the hookworm Oesophagostomum dentatum.</title>
        <authorList>
            <person name="Mitreva M."/>
        </authorList>
    </citation>
    <scope>NUCLEOTIDE SEQUENCE [LARGE SCALE GENOMIC DNA]</scope>
    <source>
        <strain evidence="2 3">OD-Hann</strain>
    </source>
</reference>